<sequence length="244" mass="27375">MSDVAAIVVRKLEMRARLSAADRTAVAAMVVQHRQYEAGSYLVREGEPPRPTCAFIISGIAYRQKLTREGARQIVALEMQGDFIDVQHLFLRCADHNVQSLTRMETAEVSREGLRQLALTHPAIGEALWVDALVAGSVYREWITNLGRRDAKTRVAHLLCEFTLRARAAGIAGHLQYELPMTQEQLGDATGLTSVHVNRTLKALEVDGLIARDRRHVRLIDWDRIVDVADFNSRYLHLDQVGAE</sequence>
<dbReference type="InterPro" id="IPR000595">
    <property type="entry name" value="cNMP-bd_dom"/>
</dbReference>
<dbReference type="InterPro" id="IPR012318">
    <property type="entry name" value="HTH_CRP"/>
</dbReference>
<keyword evidence="1" id="KW-0805">Transcription regulation</keyword>
<keyword evidence="6" id="KW-1185">Reference proteome</keyword>
<evidence type="ECO:0000313" key="5">
    <source>
        <dbReference type="EMBL" id="MBM6576792.1"/>
    </source>
</evidence>
<organism evidence="5 6">
    <name type="scientific">Sphingomonas longa</name>
    <dbReference type="NCBI Taxonomy" id="2778730"/>
    <lineage>
        <taxon>Bacteria</taxon>
        <taxon>Pseudomonadati</taxon>
        <taxon>Pseudomonadota</taxon>
        <taxon>Alphaproteobacteria</taxon>
        <taxon>Sphingomonadales</taxon>
        <taxon>Sphingomonadaceae</taxon>
        <taxon>Sphingomonas</taxon>
    </lineage>
</organism>
<dbReference type="InterPro" id="IPR018490">
    <property type="entry name" value="cNMP-bd_dom_sf"/>
</dbReference>
<evidence type="ECO:0000313" key="6">
    <source>
        <dbReference type="Proteomes" id="UP000763641"/>
    </source>
</evidence>
<dbReference type="SUPFAM" id="SSF51206">
    <property type="entry name" value="cAMP-binding domain-like"/>
    <property type="match status" value="1"/>
</dbReference>
<dbReference type="RefSeq" id="WP_204198907.1">
    <property type="nucleotide sequence ID" value="NZ_JAFEMC010000003.1"/>
</dbReference>
<dbReference type="Proteomes" id="UP000763641">
    <property type="component" value="Unassembled WGS sequence"/>
</dbReference>
<dbReference type="SUPFAM" id="SSF46785">
    <property type="entry name" value="Winged helix' DNA-binding domain"/>
    <property type="match status" value="1"/>
</dbReference>
<feature type="domain" description="HTH crp-type" evidence="4">
    <location>
        <begin position="149"/>
        <end position="223"/>
    </location>
</feature>
<evidence type="ECO:0000259" key="4">
    <source>
        <dbReference type="PROSITE" id="PS51063"/>
    </source>
</evidence>
<evidence type="ECO:0000256" key="3">
    <source>
        <dbReference type="ARBA" id="ARBA00023163"/>
    </source>
</evidence>
<keyword evidence="2" id="KW-0238">DNA-binding</keyword>
<dbReference type="SMART" id="SM00419">
    <property type="entry name" value="HTH_CRP"/>
    <property type="match status" value="1"/>
</dbReference>
<dbReference type="InterPro" id="IPR036388">
    <property type="entry name" value="WH-like_DNA-bd_sf"/>
</dbReference>
<dbReference type="Pfam" id="PF13545">
    <property type="entry name" value="HTH_Crp_2"/>
    <property type="match status" value="1"/>
</dbReference>
<accession>A0ABS2D785</accession>
<dbReference type="Pfam" id="PF00027">
    <property type="entry name" value="cNMP_binding"/>
    <property type="match status" value="1"/>
</dbReference>
<comment type="caution">
    <text evidence="5">The sequence shown here is derived from an EMBL/GenBank/DDBJ whole genome shotgun (WGS) entry which is preliminary data.</text>
</comment>
<evidence type="ECO:0000256" key="2">
    <source>
        <dbReference type="ARBA" id="ARBA00023125"/>
    </source>
</evidence>
<name>A0ABS2D785_9SPHN</name>
<dbReference type="InterPro" id="IPR036390">
    <property type="entry name" value="WH_DNA-bd_sf"/>
</dbReference>
<dbReference type="EMBL" id="JAFEMC010000003">
    <property type="protein sequence ID" value="MBM6576792.1"/>
    <property type="molecule type" value="Genomic_DNA"/>
</dbReference>
<proteinExistence type="predicted"/>
<evidence type="ECO:0000256" key="1">
    <source>
        <dbReference type="ARBA" id="ARBA00023015"/>
    </source>
</evidence>
<protein>
    <submittedName>
        <fullName evidence="5">Crp/Fnr family transcriptional regulator</fullName>
    </submittedName>
</protein>
<dbReference type="InterPro" id="IPR014710">
    <property type="entry name" value="RmlC-like_jellyroll"/>
</dbReference>
<keyword evidence="3" id="KW-0804">Transcription</keyword>
<gene>
    <name evidence="5" type="ORF">ILT43_10430</name>
</gene>
<dbReference type="PROSITE" id="PS51063">
    <property type="entry name" value="HTH_CRP_2"/>
    <property type="match status" value="1"/>
</dbReference>
<dbReference type="Gene3D" id="2.60.120.10">
    <property type="entry name" value="Jelly Rolls"/>
    <property type="match status" value="1"/>
</dbReference>
<dbReference type="Gene3D" id="1.10.10.10">
    <property type="entry name" value="Winged helix-like DNA-binding domain superfamily/Winged helix DNA-binding domain"/>
    <property type="match status" value="1"/>
</dbReference>
<reference evidence="5 6" key="1">
    <citation type="submission" date="2020-12" db="EMBL/GenBank/DDBJ databases">
        <title>Sphingomonas sp.</title>
        <authorList>
            <person name="Kim M.K."/>
        </authorList>
    </citation>
    <scope>NUCLEOTIDE SEQUENCE [LARGE SCALE GENOMIC DNA]</scope>
    <source>
        <strain evidence="5 6">BT552</strain>
    </source>
</reference>
<dbReference type="CDD" id="cd00038">
    <property type="entry name" value="CAP_ED"/>
    <property type="match status" value="1"/>
</dbReference>